<dbReference type="PANTHER" id="PTHR31664:SF8">
    <property type="entry name" value="DUF4440 DOMAIN-CONTAINING PROTEIN"/>
    <property type="match status" value="1"/>
</dbReference>
<dbReference type="PANTHER" id="PTHR31664">
    <property type="entry name" value="PROTEIN CBG16427"/>
    <property type="match status" value="1"/>
</dbReference>
<dbReference type="Proteomes" id="UP000035682">
    <property type="component" value="Unplaced"/>
</dbReference>
<dbReference type="WBParaSite" id="SRAE_2000337600.1">
    <property type="protein sequence ID" value="SRAE_2000337600.1"/>
    <property type="gene ID" value="WBGene00263598"/>
</dbReference>
<protein>
    <submittedName>
        <fullName evidence="5">DUF4440 domain-containing protein</fullName>
    </submittedName>
</protein>
<proteinExistence type="predicted"/>
<keyword evidence="4" id="KW-1185">Reference proteome</keyword>
<evidence type="ECO:0000313" key="3">
    <source>
        <dbReference type="EMBL" id="CEF68721.1"/>
    </source>
</evidence>
<sequence>MMNNEKSKTPSPQNHSPEQSLFKHIPMNSKVIENMNMSLFQDIKKRQMLFMKYFNAGDAQKAAEIYSPEGYFMPNLEKPLRGRTGIEEYFKRDMIDGAYKVTIITEEVNGSGDWAFERGSYYLSGKKTECGVYLQVWKKSCGEWFIYNDCFTVLKHNT</sequence>
<dbReference type="OMA" id="YHLNGTR"/>
<dbReference type="EMBL" id="LN609529">
    <property type="protein sequence ID" value="CEF68721.1"/>
    <property type="molecule type" value="Genomic_DNA"/>
</dbReference>
<dbReference type="WormBase" id="SRAE_2000337600">
    <property type="protein sequence ID" value="SRP03490"/>
    <property type="gene ID" value="WBGene00263598"/>
</dbReference>
<evidence type="ECO:0000256" key="1">
    <source>
        <dbReference type="SAM" id="MobiDB-lite"/>
    </source>
</evidence>
<dbReference type="InterPro" id="IPR032710">
    <property type="entry name" value="NTF2-like_dom_sf"/>
</dbReference>
<dbReference type="SUPFAM" id="SSF54427">
    <property type="entry name" value="NTF2-like"/>
    <property type="match status" value="1"/>
</dbReference>
<organism evidence="3">
    <name type="scientific">Strongyloides ratti</name>
    <name type="common">Parasitic roundworm</name>
    <dbReference type="NCBI Taxonomy" id="34506"/>
    <lineage>
        <taxon>Eukaryota</taxon>
        <taxon>Metazoa</taxon>
        <taxon>Ecdysozoa</taxon>
        <taxon>Nematoda</taxon>
        <taxon>Chromadorea</taxon>
        <taxon>Rhabditida</taxon>
        <taxon>Tylenchina</taxon>
        <taxon>Panagrolaimomorpha</taxon>
        <taxon>Strongyloidoidea</taxon>
        <taxon>Strongyloididae</taxon>
        <taxon>Strongyloides</taxon>
    </lineage>
</organism>
<gene>
    <name evidence="3 5 6" type="ORF">SRAE_2000337600</name>
</gene>
<evidence type="ECO:0000313" key="6">
    <source>
        <dbReference type="WormBase" id="SRAE_2000337600"/>
    </source>
</evidence>
<dbReference type="Pfam" id="PF14534">
    <property type="entry name" value="DUF4440"/>
    <property type="match status" value="1"/>
</dbReference>
<dbReference type="Gene3D" id="3.10.450.50">
    <property type="match status" value="1"/>
</dbReference>
<dbReference type="InterPro" id="IPR027843">
    <property type="entry name" value="DUF4440"/>
</dbReference>
<reference evidence="5" key="2">
    <citation type="submission" date="2020-12" db="UniProtKB">
        <authorList>
            <consortium name="WormBaseParasite"/>
        </authorList>
    </citation>
    <scope>IDENTIFICATION</scope>
</reference>
<evidence type="ECO:0000313" key="4">
    <source>
        <dbReference type="Proteomes" id="UP000035682"/>
    </source>
</evidence>
<accession>A0A090LG23</accession>
<name>A0A090LG23_STRRB</name>
<reference evidence="3 4" key="1">
    <citation type="submission" date="2014-09" db="EMBL/GenBank/DDBJ databases">
        <authorList>
            <person name="Martin A.A."/>
        </authorList>
    </citation>
    <scope>NUCLEOTIDE SEQUENCE</scope>
    <source>
        <strain evidence="4">ED321</strain>
        <strain evidence="3">ED321 Heterogonic</strain>
    </source>
</reference>
<evidence type="ECO:0000313" key="5">
    <source>
        <dbReference type="WBParaSite" id="SRAE_2000337600.1"/>
    </source>
</evidence>
<feature type="region of interest" description="Disordered" evidence="1">
    <location>
        <begin position="1"/>
        <end position="20"/>
    </location>
</feature>
<dbReference type="OrthoDB" id="5970825at2759"/>
<evidence type="ECO:0000259" key="2">
    <source>
        <dbReference type="Pfam" id="PF14534"/>
    </source>
</evidence>
<feature type="domain" description="DUF4440" evidence="2">
    <location>
        <begin position="50"/>
        <end position="144"/>
    </location>
</feature>
<dbReference type="STRING" id="34506.A0A090LG23"/>
<dbReference type="AlphaFoldDB" id="A0A090LG23"/>
<dbReference type="CTD" id="36381091"/>
<dbReference type="GeneID" id="36381091"/>
<feature type="compositionally biased region" description="Polar residues" evidence="1">
    <location>
        <begin position="9"/>
        <end position="19"/>
    </location>
</feature>
<dbReference type="RefSeq" id="XP_024507921.1">
    <property type="nucleotide sequence ID" value="XM_024654561.1"/>
</dbReference>